<evidence type="ECO:0000313" key="11">
    <source>
        <dbReference type="EMBL" id="ARJ05034.1"/>
    </source>
</evidence>
<evidence type="ECO:0000256" key="4">
    <source>
        <dbReference type="ARBA" id="ARBA00022679"/>
    </source>
</evidence>
<name>A0A1X9LIN5_9MICO</name>
<dbReference type="AlphaFoldDB" id="A0A1X9LIN5"/>
<dbReference type="InterPro" id="IPR011712">
    <property type="entry name" value="Sig_transdc_His_kin_sub3_dim/P"/>
</dbReference>
<keyword evidence="5" id="KW-0547">Nucleotide-binding</keyword>
<keyword evidence="7" id="KW-0067">ATP-binding</keyword>
<evidence type="ECO:0000313" key="12">
    <source>
        <dbReference type="Proteomes" id="UP000192775"/>
    </source>
</evidence>
<keyword evidence="4" id="KW-0808">Transferase</keyword>
<keyword evidence="6" id="KW-0418">Kinase</keyword>
<dbReference type="GO" id="GO:0016020">
    <property type="term" value="C:membrane"/>
    <property type="evidence" value="ECO:0007669"/>
    <property type="project" value="InterPro"/>
</dbReference>
<dbReference type="GO" id="GO:0005524">
    <property type="term" value="F:ATP binding"/>
    <property type="evidence" value="ECO:0007669"/>
    <property type="project" value="UniProtKB-KW"/>
</dbReference>
<dbReference type="GO" id="GO:0046983">
    <property type="term" value="F:protein dimerization activity"/>
    <property type="evidence" value="ECO:0007669"/>
    <property type="project" value="InterPro"/>
</dbReference>
<dbReference type="SUPFAM" id="SSF55874">
    <property type="entry name" value="ATPase domain of HSP90 chaperone/DNA topoisomerase II/histidine kinase"/>
    <property type="match status" value="1"/>
</dbReference>
<evidence type="ECO:0000256" key="1">
    <source>
        <dbReference type="ARBA" id="ARBA00000085"/>
    </source>
</evidence>
<keyword evidence="3" id="KW-0597">Phosphoprotein</keyword>
<dbReference type="InterPro" id="IPR003594">
    <property type="entry name" value="HATPase_dom"/>
</dbReference>
<dbReference type="EMBL" id="CP020715">
    <property type="protein sequence ID" value="ARJ05034.1"/>
    <property type="molecule type" value="Genomic_DNA"/>
</dbReference>
<accession>A0A1X9LIN5</accession>
<keyword evidence="8" id="KW-0902">Two-component regulatory system</keyword>
<evidence type="ECO:0000256" key="7">
    <source>
        <dbReference type="ARBA" id="ARBA00022840"/>
    </source>
</evidence>
<dbReference type="RefSeq" id="WP_085019172.1">
    <property type="nucleotide sequence ID" value="NZ_BMHD01000001.1"/>
</dbReference>
<dbReference type="InterPro" id="IPR050482">
    <property type="entry name" value="Sensor_HK_TwoCompSys"/>
</dbReference>
<evidence type="ECO:0000256" key="5">
    <source>
        <dbReference type="ARBA" id="ARBA00022741"/>
    </source>
</evidence>
<dbReference type="InterPro" id="IPR036890">
    <property type="entry name" value="HATPase_C_sf"/>
</dbReference>
<comment type="catalytic activity">
    <reaction evidence="1">
        <text>ATP + protein L-histidine = ADP + protein N-phospho-L-histidine.</text>
        <dbReference type="EC" id="2.7.13.3"/>
    </reaction>
</comment>
<dbReference type="EC" id="2.7.13.3" evidence="2"/>
<dbReference type="PANTHER" id="PTHR24421:SF10">
    <property type="entry name" value="NITRATE_NITRITE SENSOR PROTEIN NARQ"/>
    <property type="match status" value="1"/>
</dbReference>
<proteinExistence type="predicted"/>
<dbReference type="Pfam" id="PF02518">
    <property type="entry name" value="HATPase_c"/>
    <property type="match status" value="1"/>
</dbReference>
<evidence type="ECO:0000256" key="6">
    <source>
        <dbReference type="ARBA" id="ARBA00022777"/>
    </source>
</evidence>
<feature type="domain" description="Histidine kinase/HSP90-like ATPase" evidence="9">
    <location>
        <begin position="296"/>
        <end position="388"/>
    </location>
</feature>
<dbReference type="CDD" id="cd16917">
    <property type="entry name" value="HATPase_UhpB-NarQ-NarX-like"/>
    <property type="match status" value="1"/>
</dbReference>
<dbReference type="STRING" id="1619308.B5808_07330"/>
<evidence type="ECO:0000256" key="2">
    <source>
        <dbReference type="ARBA" id="ARBA00012438"/>
    </source>
</evidence>
<dbReference type="Gene3D" id="1.20.5.1930">
    <property type="match status" value="1"/>
</dbReference>
<evidence type="ECO:0000256" key="8">
    <source>
        <dbReference type="ARBA" id="ARBA00023012"/>
    </source>
</evidence>
<gene>
    <name evidence="11" type="ORF">B5808_07330</name>
</gene>
<sequence length="390" mass="39672">MSIALPAPPGGRSPLSRALSLVGVAAVAVVLVARAQATPVWALLAAITGLAGWALLAFLPARSPRVVRRAALAVMILSGALAAVPTQVVGAVPLVVGLVGIVADVALAWWAGLVAALVAATLLAGVTLAAPPPPGVIVGAVACIALGSLIGVTRRQQVTARIAESTLAAERLATQTERARSAALDERARIARDLHDTLAHSLGALVVQLDAVEALAEAGRTEEVLARARSARSLAAEGLVEARRAVQTLREEPAGPVDGPSVEQAIADLVDRERGLGAAVTATLDGGGLRLEPAAAEALRRAAQEALTNARKHAPGRPVEVSLSGTATTLVLEVSNTLTGLRDPAHPLASSGSQRGISGMRERIASVPGATLRVGELDGRFIVRMEVPVS</sequence>
<evidence type="ECO:0000259" key="9">
    <source>
        <dbReference type="Pfam" id="PF02518"/>
    </source>
</evidence>
<organism evidence="11 12">
    <name type="scientific">Cnuibacter physcomitrellae</name>
    <dbReference type="NCBI Taxonomy" id="1619308"/>
    <lineage>
        <taxon>Bacteria</taxon>
        <taxon>Bacillati</taxon>
        <taxon>Actinomycetota</taxon>
        <taxon>Actinomycetes</taxon>
        <taxon>Micrococcales</taxon>
        <taxon>Microbacteriaceae</taxon>
        <taxon>Cnuibacter</taxon>
    </lineage>
</organism>
<dbReference type="KEGG" id="cphy:B5808_07330"/>
<keyword evidence="12" id="KW-1185">Reference proteome</keyword>
<evidence type="ECO:0000256" key="3">
    <source>
        <dbReference type="ARBA" id="ARBA00022553"/>
    </source>
</evidence>
<dbReference type="Gene3D" id="3.30.565.10">
    <property type="entry name" value="Histidine kinase-like ATPase, C-terminal domain"/>
    <property type="match status" value="1"/>
</dbReference>
<protein>
    <recommendedName>
        <fullName evidence="2">histidine kinase</fullName>
        <ecNumber evidence="2">2.7.13.3</ecNumber>
    </recommendedName>
</protein>
<dbReference type="Pfam" id="PF07730">
    <property type="entry name" value="HisKA_3"/>
    <property type="match status" value="1"/>
</dbReference>
<dbReference type="Proteomes" id="UP000192775">
    <property type="component" value="Chromosome"/>
</dbReference>
<dbReference type="PANTHER" id="PTHR24421">
    <property type="entry name" value="NITRATE/NITRITE SENSOR PROTEIN NARX-RELATED"/>
    <property type="match status" value="1"/>
</dbReference>
<feature type="domain" description="Signal transduction histidine kinase subgroup 3 dimerisation and phosphoacceptor" evidence="10">
    <location>
        <begin position="186"/>
        <end position="252"/>
    </location>
</feature>
<evidence type="ECO:0000259" key="10">
    <source>
        <dbReference type="Pfam" id="PF07730"/>
    </source>
</evidence>
<reference evidence="11 12" key="1">
    <citation type="submission" date="2017-04" db="EMBL/GenBank/DDBJ databases">
        <authorList>
            <person name="Afonso C.L."/>
            <person name="Miller P.J."/>
            <person name="Scott M.A."/>
            <person name="Spackman E."/>
            <person name="Goraichik I."/>
            <person name="Dimitrov K.M."/>
            <person name="Suarez D.L."/>
            <person name="Swayne D.E."/>
        </authorList>
    </citation>
    <scope>NUCLEOTIDE SEQUENCE [LARGE SCALE GENOMIC DNA]</scope>
    <source>
        <strain evidence="12">XA(T)</strain>
    </source>
</reference>
<dbReference type="GO" id="GO:0000155">
    <property type="term" value="F:phosphorelay sensor kinase activity"/>
    <property type="evidence" value="ECO:0007669"/>
    <property type="project" value="InterPro"/>
</dbReference>